<evidence type="ECO:0000313" key="2">
    <source>
        <dbReference type="Proteomes" id="UP000199072"/>
    </source>
</evidence>
<proteinExistence type="predicted"/>
<keyword evidence="2" id="KW-1185">Reference proteome</keyword>
<name>A0A1G7BI63_9SPHI</name>
<organism evidence="1 2">
    <name type="scientific">Mucilaginibacter pineti</name>
    <dbReference type="NCBI Taxonomy" id="1391627"/>
    <lineage>
        <taxon>Bacteria</taxon>
        <taxon>Pseudomonadati</taxon>
        <taxon>Bacteroidota</taxon>
        <taxon>Sphingobacteriia</taxon>
        <taxon>Sphingobacteriales</taxon>
        <taxon>Sphingobacteriaceae</taxon>
        <taxon>Mucilaginibacter</taxon>
    </lineage>
</organism>
<reference evidence="1 2" key="1">
    <citation type="submission" date="2016-10" db="EMBL/GenBank/DDBJ databases">
        <authorList>
            <person name="de Groot N.N."/>
        </authorList>
    </citation>
    <scope>NUCLEOTIDE SEQUENCE [LARGE SCALE GENOMIC DNA]</scope>
    <source>
        <strain evidence="1 2">47C3B</strain>
    </source>
</reference>
<dbReference type="EMBL" id="FNAI01000005">
    <property type="protein sequence ID" value="SDE26791.1"/>
    <property type="molecule type" value="Genomic_DNA"/>
</dbReference>
<dbReference type="Proteomes" id="UP000199072">
    <property type="component" value="Unassembled WGS sequence"/>
</dbReference>
<dbReference type="OrthoDB" id="799380at2"/>
<sequence>MKKVEVLKLMDLIEDIKKLDELILASRKKKTSEFVLNQYEAKKIKMVGSIINELANPPIQSIESYLLIQKILNKYYPNITADELPNDGDISKIIAIIEG</sequence>
<evidence type="ECO:0000313" key="1">
    <source>
        <dbReference type="EMBL" id="SDE26791.1"/>
    </source>
</evidence>
<protein>
    <submittedName>
        <fullName evidence="1">Uncharacterized protein</fullName>
    </submittedName>
</protein>
<dbReference type="RefSeq" id="WP_091149640.1">
    <property type="nucleotide sequence ID" value="NZ_FNAI01000005.1"/>
</dbReference>
<accession>A0A1G7BI63</accession>
<dbReference type="AlphaFoldDB" id="A0A1G7BI63"/>
<gene>
    <name evidence="1" type="ORF">SAMN05216464_10538</name>
</gene>